<feature type="compositionally biased region" description="Basic and acidic residues" evidence="1">
    <location>
        <begin position="25"/>
        <end position="36"/>
    </location>
</feature>
<feature type="region of interest" description="Disordered" evidence="1">
    <location>
        <begin position="807"/>
        <end position="857"/>
    </location>
</feature>
<feature type="region of interest" description="Disordered" evidence="1">
    <location>
        <begin position="750"/>
        <end position="786"/>
    </location>
</feature>
<dbReference type="OrthoDB" id="5869492at2759"/>
<feature type="compositionally biased region" description="Polar residues" evidence="1">
    <location>
        <begin position="1"/>
        <end position="12"/>
    </location>
</feature>
<feature type="compositionally biased region" description="Polar residues" evidence="1">
    <location>
        <begin position="990"/>
        <end position="1000"/>
    </location>
</feature>
<feature type="region of interest" description="Disordered" evidence="1">
    <location>
        <begin position="557"/>
        <end position="599"/>
    </location>
</feature>
<comment type="caution">
    <text evidence="2">The sequence shown here is derived from an EMBL/GenBank/DDBJ whole genome shotgun (WGS) entry which is preliminary data.</text>
</comment>
<dbReference type="OMA" id="MHDIPEP"/>
<feature type="region of interest" description="Disordered" evidence="1">
    <location>
        <begin position="1367"/>
        <end position="1388"/>
    </location>
</feature>
<protein>
    <submittedName>
        <fullName evidence="2">Uncharacterized protein</fullName>
    </submittedName>
</protein>
<feature type="region of interest" description="Disordered" evidence="1">
    <location>
        <begin position="1430"/>
        <end position="1467"/>
    </location>
</feature>
<feature type="compositionally biased region" description="Acidic residues" evidence="1">
    <location>
        <begin position="1430"/>
        <end position="1440"/>
    </location>
</feature>
<feature type="region of interest" description="Disordered" evidence="1">
    <location>
        <begin position="990"/>
        <end position="1028"/>
    </location>
</feature>
<accession>A0A0B2W144</accession>
<name>A0A0B2W144_TOXCA</name>
<feature type="compositionally biased region" description="Basic and acidic residues" evidence="1">
    <location>
        <begin position="1626"/>
        <end position="1636"/>
    </location>
</feature>
<feature type="compositionally biased region" description="Low complexity" evidence="1">
    <location>
        <begin position="572"/>
        <end position="586"/>
    </location>
</feature>
<dbReference type="Proteomes" id="UP000031036">
    <property type="component" value="Unassembled WGS sequence"/>
</dbReference>
<feature type="region of interest" description="Disordered" evidence="1">
    <location>
        <begin position="612"/>
        <end position="648"/>
    </location>
</feature>
<feature type="compositionally biased region" description="Pro residues" evidence="1">
    <location>
        <begin position="486"/>
        <end position="497"/>
    </location>
</feature>
<feature type="region of interest" description="Disordered" evidence="1">
    <location>
        <begin position="1308"/>
        <end position="1333"/>
    </location>
</feature>
<feature type="compositionally biased region" description="Pro residues" evidence="1">
    <location>
        <begin position="770"/>
        <end position="780"/>
    </location>
</feature>
<evidence type="ECO:0000256" key="1">
    <source>
        <dbReference type="SAM" id="MobiDB-lite"/>
    </source>
</evidence>
<dbReference type="EMBL" id="JPKZ01000436">
    <property type="protein sequence ID" value="KHN87369.1"/>
    <property type="molecule type" value="Genomic_DNA"/>
</dbReference>
<feature type="region of interest" description="Disordered" evidence="1">
    <location>
        <begin position="711"/>
        <end position="735"/>
    </location>
</feature>
<feature type="compositionally biased region" description="Pro residues" evidence="1">
    <location>
        <begin position="816"/>
        <end position="839"/>
    </location>
</feature>
<dbReference type="STRING" id="6265.A0A0B2W144"/>
<proteinExistence type="predicted"/>
<sequence length="1649" mass="177671">MHSQKSSVTVSSPVEEFPAPSHPHRIVESCRDDDSSTGRITGADMSNIFRAYSGRLNLSYWRLEDNQKVCEDAMELLDEIVIWHGCEPTVIISYVALVREVYSHACVNLKQMKISEERRRSEMLEQWKQIERHFLRVKDVMSNCWPIGNETDLLTVYLSIALLYSLYKDVCDEEVIVGCYEAAQRARRCGAYKLSKNEFAEVQQYCDTIENIFFLRNQRVTNGRSHFIDEPLADERTVRHMGGPPPERAPYRRLPNGKAILAEYAASNRTRQNNCQNGHIFVETTTVTVETFETRTICEEPIRDSGTQLERPKRLSGAVGDRKVLVENYAEIRLSDEKPPSLKQGLFNLHNASVEARDAQQALNTKTSMCSFNQSSPSSIQFSTSAFPVSPPASAPAAFASAFVTASHVEDTPPYPSASPEAPLPKTADLLPPVAVSQQLPHFLTDSSVHASLRHSAADLTVKSTTVCSPLVQENVPSGVPEVQSPSPPPSHSPTPLSPSHHPHLEFSGSSTTTILPVGPPPIPLVTPSPTFIATTATMPDAIRTATISLPTVPCVTTTHSSLPPTSPSPPSSTFSASTSSALSIPTRPPTPPPIIASSNVSDEATTIFDTSAVPSADSPASETARSPTLSPSSSKQVSYTNPPVVPHLPSETTSLSLSTVPVLTPPSAAVSFPPRPKITQSPTLSPCSSPHPVPASSVVPAAASLSPCKQSSTASISEPTPITPTDAPVSSTPPLAILPSVTSASLFTAESSAEPLPQKTATALSPHRPSAPPPPPPLPAHSGLSVASACSNSVTSIVSAAADPLSPASIASPSHPSPPRPSGSPTARPPVPPPPPPSAVSLISLPQSTTPLPIPPSPHSPLFLSLQNSPTALSPHSPVFASTITAQPISVVTPEKVTPQYETSACSPTPFRSPVSARRPLHHPISSTPLVVSLHGSTSVDTDELLRNFRRTSEMVEQRAARTLSANSADLSLPKTAKETAKLLETIQKQEISSSTEGSAKQPADAESVESMNTGKVSTESFEVKSSSKALHSTSTASEPHQEMVAHPESLALKAEVKEIAADEEIEVDAEESMYEDEPEADQDEMLSSLKDANLTLLSQLLNDHEMSANEEELREQYSRHQLTKRTLGLDDTLKENGCDSSLVSELATSWIARKQDDQSNMGQKKTICEPESVSGKNSDAQFRQASADYGIQTTGVNLPNEIAEVAMTTEEGGVKRKAQRNVSSEMVEMFNGNEAIDSEYSTDNKISPTIGVEDPFFKQLHADNANNLVNIAPNSTVYRIPTYSIFDSQYDNFATFNSEFENAGAVSKSESAESDKQSESYNAQKDSVDTMRIQKDEATGNTADSDLICFSDLVRNGVFTRQYKSEEQSSLDARPHQRGATARSSSLMAELKSGLITEGNDDNAGNISPVLEHVKWASGTLYSLQENADAEDAEYGEEESGRNEEQLQYGSTEGRESAEDENQLKADDVARISTGFIPMHEEIITARSTLRHVTNVPKEISSDTPEAAFDTALSSTPSVFSRPGSIFDNPIVTATRIGSSSTTGAEDGDDSTATPMTFFDPRLEFERRIKLKKKSKPSTDLPVIVKDTNQGEASLKRFSGLWSSRHVSSGSEQKAPDAGIRQQSDPDKQRKSPDAADPQGYYDTVNC</sequence>
<feature type="compositionally biased region" description="Low complexity" evidence="1">
    <location>
        <begin position="686"/>
        <end position="697"/>
    </location>
</feature>
<reference evidence="2 3" key="1">
    <citation type="submission" date="2014-11" db="EMBL/GenBank/DDBJ databases">
        <title>Genetic blueprint of the zoonotic pathogen Toxocara canis.</title>
        <authorList>
            <person name="Zhu X.-Q."/>
            <person name="Korhonen P.K."/>
            <person name="Cai H."/>
            <person name="Young N.D."/>
            <person name="Nejsum P."/>
            <person name="von Samson-Himmelstjerna G."/>
            <person name="Boag P.R."/>
            <person name="Tan P."/>
            <person name="Li Q."/>
            <person name="Min J."/>
            <person name="Yang Y."/>
            <person name="Wang X."/>
            <person name="Fang X."/>
            <person name="Hall R.S."/>
            <person name="Hofmann A."/>
            <person name="Sternberg P.W."/>
            <person name="Jex A.R."/>
            <person name="Gasser R.B."/>
        </authorList>
    </citation>
    <scope>NUCLEOTIDE SEQUENCE [LARGE SCALE GENOMIC DNA]</scope>
    <source>
        <strain evidence="2">PN_DK_2014</strain>
    </source>
</reference>
<feature type="compositionally biased region" description="Low complexity" evidence="1">
    <location>
        <begin position="840"/>
        <end position="852"/>
    </location>
</feature>
<organism evidence="2 3">
    <name type="scientific">Toxocara canis</name>
    <name type="common">Canine roundworm</name>
    <dbReference type="NCBI Taxonomy" id="6265"/>
    <lineage>
        <taxon>Eukaryota</taxon>
        <taxon>Metazoa</taxon>
        <taxon>Ecdysozoa</taxon>
        <taxon>Nematoda</taxon>
        <taxon>Chromadorea</taxon>
        <taxon>Rhabditida</taxon>
        <taxon>Spirurina</taxon>
        <taxon>Ascaridomorpha</taxon>
        <taxon>Ascaridoidea</taxon>
        <taxon>Toxocaridae</taxon>
        <taxon>Toxocara</taxon>
    </lineage>
</organism>
<gene>
    <name evidence="2" type="ORF">Tcan_18861</name>
</gene>
<feature type="compositionally biased region" description="Basic and acidic residues" evidence="1">
    <location>
        <begin position="1455"/>
        <end position="1467"/>
    </location>
</feature>
<feature type="region of interest" description="Disordered" evidence="1">
    <location>
        <begin position="1606"/>
        <end position="1649"/>
    </location>
</feature>
<evidence type="ECO:0000313" key="2">
    <source>
        <dbReference type="EMBL" id="KHN87369.1"/>
    </source>
</evidence>
<feature type="compositionally biased region" description="Polar residues" evidence="1">
    <location>
        <begin position="1011"/>
        <end position="1028"/>
    </location>
</feature>
<evidence type="ECO:0000313" key="3">
    <source>
        <dbReference type="Proteomes" id="UP000031036"/>
    </source>
</evidence>
<feature type="region of interest" description="Disordered" evidence="1">
    <location>
        <begin position="476"/>
        <end position="522"/>
    </location>
</feature>
<keyword evidence="3" id="KW-1185">Reference proteome</keyword>
<feature type="region of interest" description="Disordered" evidence="1">
    <location>
        <begin position="667"/>
        <end position="697"/>
    </location>
</feature>
<feature type="region of interest" description="Disordered" evidence="1">
    <location>
        <begin position="1"/>
        <end position="36"/>
    </location>
</feature>
<feature type="compositionally biased region" description="Polar residues" evidence="1">
    <location>
        <begin position="711"/>
        <end position="721"/>
    </location>
</feature>
<feature type="compositionally biased region" description="Polar residues" evidence="1">
    <location>
        <begin position="612"/>
        <end position="642"/>
    </location>
</feature>